<evidence type="ECO:0000313" key="4">
    <source>
        <dbReference type="Proteomes" id="UP000077671"/>
    </source>
</evidence>
<feature type="region of interest" description="Disordered" evidence="2">
    <location>
        <begin position="288"/>
        <end position="311"/>
    </location>
</feature>
<reference evidence="3" key="1">
    <citation type="submission" date="2016-04" db="EMBL/GenBank/DDBJ databases">
        <authorList>
            <person name="Nguyen H.D."/>
            <person name="Kesanakurti P."/>
            <person name="Cullis J."/>
            <person name="Levesque C.A."/>
            <person name="Hambleton S."/>
        </authorList>
    </citation>
    <scope>NUCLEOTIDE SEQUENCE</scope>
    <source>
        <strain evidence="3">DAOMC 238032</strain>
    </source>
</reference>
<feature type="compositionally biased region" description="Basic and acidic residues" evidence="2">
    <location>
        <begin position="288"/>
        <end position="301"/>
    </location>
</feature>
<sequence length="405" mass="44747">MSANNAEDPPALAASLRCLERLPDAQRPLVEQAIRAQFDADQQASQAAAAQEAEEEANRLDLERQEIEADEIRRAAAAKEQEAQLAAAKNLIDLAKAHDLPSEGKGKGRQVIQDDAMSNDLDILVATPSQKIRDRIRACEYIDLWHLTAEGMAAATKSKISGDTSFELGSDGTFKIKDSVTGFRPDQDLSMPSWVTANGHYVRLMQDEGVPENIIQSMIRLNHLLTNHPDFERHGQAIRMWHQHQRRQWVISGHLNTDGVRFNLGKPNQNHYDAIRLRLLEERAERRLAPVKRTSSDDHAPSADGGGSRPKVARVERTPFRCFVCFSSAAGHPFTTCAAKERVDGKHQHVTRGASGRPVFADSLKPICINYQIKGCTGICRTGGVHRCANCGIGGHGCTKLDKLY</sequence>
<proteinExistence type="predicted"/>
<protein>
    <submittedName>
        <fullName evidence="3">Uncharacterized protein</fullName>
    </submittedName>
</protein>
<evidence type="ECO:0000256" key="1">
    <source>
        <dbReference type="SAM" id="Coils"/>
    </source>
</evidence>
<evidence type="ECO:0000256" key="2">
    <source>
        <dbReference type="SAM" id="MobiDB-lite"/>
    </source>
</evidence>
<dbReference type="EMBL" id="LWDD02003397">
    <property type="protein sequence ID" value="KAE8237248.1"/>
    <property type="molecule type" value="Genomic_DNA"/>
</dbReference>
<gene>
    <name evidence="3" type="ORF">A4X03_0g9182</name>
</gene>
<evidence type="ECO:0000313" key="3">
    <source>
        <dbReference type="EMBL" id="KAE8237248.1"/>
    </source>
</evidence>
<comment type="caution">
    <text evidence="3">The sequence shown here is derived from an EMBL/GenBank/DDBJ whole genome shotgun (WGS) entry which is preliminary data.</text>
</comment>
<name>A0A8T8SCN1_9BASI</name>
<reference evidence="3" key="2">
    <citation type="journal article" date="2019" name="IMA Fungus">
        <title>Genome sequencing and comparison of five Tilletia species to identify candidate genes for the detection of regulated species infecting wheat.</title>
        <authorList>
            <person name="Nguyen H.D.T."/>
            <person name="Sultana T."/>
            <person name="Kesanakurti P."/>
            <person name="Hambleton S."/>
        </authorList>
    </citation>
    <scope>NUCLEOTIDE SEQUENCE</scope>
    <source>
        <strain evidence="3">DAOMC 238032</strain>
    </source>
</reference>
<dbReference type="AlphaFoldDB" id="A0A8T8SCN1"/>
<organism evidence="3 4">
    <name type="scientific">Tilletia caries</name>
    <name type="common">wheat bunt fungus</name>
    <dbReference type="NCBI Taxonomy" id="13290"/>
    <lineage>
        <taxon>Eukaryota</taxon>
        <taxon>Fungi</taxon>
        <taxon>Dikarya</taxon>
        <taxon>Basidiomycota</taxon>
        <taxon>Ustilaginomycotina</taxon>
        <taxon>Exobasidiomycetes</taxon>
        <taxon>Tilletiales</taxon>
        <taxon>Tilletiaceae</taxon>
        <taxon>Tilletia</taxon>
    </lineage>
</organism>
<dbReference type="Proteomes" id="UP000077671">
    <property type="component" value="Unassembled WGS sequence"/>
</dbReference>
<accession>A0A8T8SCN1</accession>
<keyword evidence="1" id="KW-0175">Coiled coil</keyword>
<feature type="coiled-coil region" evidence="1">
    <location>
        <begin position="43"/>
        <end position="98"/>
    </location>
</feature>